<comment type="caution">
    <text evidence="2">The sequence shown here is derived from an EMBL/GenBank/DDBJ whole genome shotgun (WGS) entry which is preliminary data.</text>
</comment>
<dbReference type="RefSeq" id="WP_002711795.1">
    <property type="nucleotide sequence ID" value="NZ_KB375281.1"/>
</dbReference>
<dbReference type="EMBL" id="AGWY01000005">
    <property type="protein sequence ID" value="EKS39917.1"/>
    <property type="molecule type" value="Genomic_DNA"/>
</dbReference>
<gene>
    <name evidence="2" type="ORF">HMPREF9696_00929</name>
</gene>
<accession>K8PBC5</accession>
<dbReference type="AlphaFoldDB" id="K8PBC5"/>
<evidence type="ECO:0000256" key="1">
    <source>
        <dbReference type="SAM" id="MobiDB-lite"/>
    </source>
</evidence>
<sequence>MAYALFCEDAKISKAYPTEADVWKHAAENELVVDVVTDDEHAPKRILDNGYTIRPCPPDRAEQHAPGATDLKIAVGS</sequence>
<dbReference type="OrthoDB" id="8246446at2"/>
<reference evidence="2 3" key="1">
    <citation type="submission" date="2012-04" db="EMBL/GenBank/DDBJ databases">
        <title>The Genome Sequence of Afipia clevelandensis ATCC 49720.</title>
        <authorList>
            <consortium name="The Broad Institute Genome Sequencing Platform"/>
            <person name="Earl A."/>
            <person name="Ward D."/>
            <person name="Feldgarden M."/>
            <person name="Gevers D."/>
            <person name="Huys G."/>
            <person name="Walker B."/>
            <person name="Young S.K."/>
            <person name="Zeng Q."/>
            <person name="Gargeya S."/>
            <person name="Fitzgerald M."/>
            <person name="Haas B."/>
            <person name="Abouelleil A."/>
            <person name="Alvarado L."/>
            <person name="Arachchi H.M."/>
            <person name="Berlin A."/>
            <person name="Chapman S.B."/>
            <person name="Goldberg J."/>
            <person name="Griggs A."/>
            <person name="Gujja S."/>
            <person name="Hansen M."/>
            <person name="Howarth C."/>
            <person name="Imamovic A."/>
            <person name="Larimer J."/>
            <person name="McCowen C."/>
            <person name="Montmayeur A."/>
            <person name="Murphy C."/>
            <person name="Neiman D."/>
            <person name="Pearson M."/>
            <person name="Priest M."/>
            <person name="Roberts A."/>
            <person name="Saif S."/>
            <person name="Shea T."/>
            <person name="Sisk P."/>
            <person name="Sykes S."/>
            <person name="Wortman J."/>
            <person name="Nusbaum C."/>
            <person name="Birren B."/>
        </authorList>
    </citation>
    <scope>NUCLEOTIDE SEQUENCE [LARGE SCALE GENOMIC DNA]</scope>
    <source>
        <strain evidence="2 3">ATCC 49720</strain>
    </source>
</reference>
<dbReference type="HOGENOM" id="CLU_186074_0_0_5"/>
<evidence type="ECO:0000313" key="3">
    <source>
        <dbReference type="Proteomes" id="UP000001095"/>
    </source>
</evidence>
<organism evidence="2 3">
    <name type="scientific">Afipia clevelandensis ATCC 49720</name>
    <dbReference type="NCBI Taxonomy" id="883079"/>
    <lineage>
        <taxon>Bacteria</taxon>
        <taxon>Pseudomonadati</taxon>
        <taxon>Pseudomonadota</taxon>
        <taxon>Alphaproteobacteria</taxon>
        <taxon>Hyphomicrobiales</taxon>
        <taxon>Nitrobacteraceae</taxon>
        <taxon>Afipia</taxon>
    </lineage>
</organism>
<proteinExistence type="predicted"/>
<dbReference type="Proteomes" id="UP000001095">
    <property type="component" value="Unassembled WGS sequence"/>
</dbReference>
<name>K8PBC5_9BRAD</name>
<protein>
    <submittedName>
        <fullName evidence="2">Uncharacterized protein</fullName>
    </submittedName>
</protein>
<feature type="region of interest" description="Disordered" evidence="1">
    <location>
        <begin position="48"/>
        <end position="77"/>
    </location>
</feature>
<evidence type="ECO:0000313" key="2">
    <source>
        <dbReference type="EMBL" id="EKS39917.1"/>
    </source>
</evidence>
<keyword evidence="3" id="KW-1185">Reference proteome</keyword>
<dbReference type="PATRIC" id="fig|883079.3.peg.947"/>